<proteinExistence type="predicted"/>
<dbReference type="InterPro" id="IPR002686">
    <property type="entry name" value="Transposase_17"/>
</dbReference>
<name>A0ABQ5QJS4_9BACT</name>
<evidence type="ECO:0000259" key="1">
    <source>
        <dbReference type="Pfam" id="PF01797"/>
    </source>
</evidence>
<reference evidence="2 3" key="1">
    <citation type="journal article" date="2023" name="Antonie Van Leeuwenhoek">
        <title>Mesoterricola silvestris gen. nov., sp. nov., Mesoterricola sediminis sp. nov., Geothrix oryzae sp. nov., Geothrix edaphica sp. nov., Geothrix rubra sp. nov., and Geothrix limicola sp. nov., six novel members of Acidobacteriota isolated from soils.</title>
        <authorList>
            <person name="Itoh H."/>
            <person name="Sugisawa Y."/>
            <person name="Mise K."/>
            <person name="Xu Z."/>
            <person name="Kuniyasu M."/>
            <person name="Ushijima N."/>
            <person name="Kawano K."/>
            <person name="Kobayashi E."/>
            <person name="Shiratori Y."/>
            <person name="Masuda Y."/>
            <person name="Senoo K."/>
        </authorList>
    </citation>
    <scope>NUCLEOTIDE SEQUENCE [LARGE SCALE GENOMIC DNA]</scope>
    <source>
        <strain evidence="2 3">Red804</strain>
    </source>
</reference>
<protein>
    <recommendedName>
        <fullName evidence="1">Transposase IS200-like domain-containing protein</fullName>
    </recommendedName>
</protein>
<dbReference type="SUPFAM" id="SSF143422">
    <property type="entry name" value="Transposase IS200-like"/>
    <property type="match status" value="1"/>
</dbReference>
<dbReference type="EMBL" id="BSDE01000009">
    <property type="protein sequence ID" value="GLH74852.1"/>
    <property type="molecule type" value="Genomic_DNA"/>
</dbReference>
<gene>
    <name evidence="2" type="ORF">GETHLI_33540</name>
</gene>
<keyword evidence="3" id="KW-1185">Reference proteome</keyword>
<evidence type="ECO:0000313" key="2">
    <source>
        <dbReference type="EMBL" id="GLH74852.1"/>
    </source>
</evidence>
<comment type="caution">
    <text evidence="2">The sequence shown here is derived from an EMBL/GenBank/DDBJ whole genome shotgun (WGS) entry which is preliminary data.</text>
</comment>
<dbReference type="Gene3D" id="3.30.70.1290">
    <property type="entry name" value="Transposase IS200-like"/>
    <property type="match status" value="1"/>
</dbReference>
<feature type="domain" description="Transposase IS200-like" evidence="1">
    <location>
        <begin position="11"/>
        <end position="45"/>
    </location>
</feature>
<accession>A0ABQ5QJS4</accession>
<dbReference type="Proteomes" id="UP001165069">
    <property type="component" value="Unassembled WGS sequence"/>
</dbReference>
<dbReference type="Pfam" id="PF01797">
    <property type="entry name" value="Y1_Tnp"/>
    <property type="match status" value="1"/>
</dbReference>
<sequence length="55" mass="6756">MDPMESLSHTKWQCKYHVIFAPKRRRKVIYKQLRQHLGEVFKRLATPLSRFERLT</sequence>
<evidence type="ECO:0000313" key="3">
    <source>
        <dbReference type="Proteomes" id="UP001165069"/>
    </source>
</evidence>
<dbReference type="InterPro" id="IPR036515">
    <property type="entry name" value="Transposase_17_sf"/>
</dbReference>
<organism evidence="2 3">
    <name type="scientific">Geothrix limicola</name>
    <dbReference type="NCBI Taxonomy" id="2927978"/>
    <lineage>
        <taxon>Bacteria</taxon>
        <taxon>Pseudomonadati</taxon>
        <taxon>Acidobacteriota</taxon>
        <taxon>Holophagae</taxon>
        <taxon>Holophagales</taxon>
        <taxon>Holophagaceae</taxon>
        <taxon>Geothrix</taxon>
    </lineage>
</organism>